<dbReference type="Proteomes" id="UP000245133">
    <property type="component" value="Unassembled WGS sequence"/>
</dbReference>
<proteinExistence type="predicted"/>
<name>A0A2P2DX68_9LEPT</name>
<comment type="caution">
    <text evidence="2">The sequence shown here is derived from an EMBL/GenBank/DDBJ whole genome shotgun (WGS) entry which is preliminary data.</text>
</comment>
<evidence type="ECO:0000313" key="2">
    <source>
        <dbReference type="EMBL" id="GBF49221.1"/>
    </source>
</evidence>
<reference evidence="2 3" key="1">
    <citation type="submission" date="2018-02" db="EMBL/GenBank/DDBJ databases">
        <title>Novel Leptospira species isolated from soil and water in Japan.</title>
        <authorList>
            <person name="Nakao R."/>
            <person name="Masuzawa T."/>
        </authorList>
    </citation>
    <scope>NUCLEOTIDE SEQUENCE [LARGE SCALE GENOMIC DNA]</scope>
    <source>
        <strain evidence="2 3">YH101</strain>
    </source>
</reference>
<feature type="coiled-coil region" evidence="1">
    <location>
        <begin position="15"/>
        <end position="42"/>
    </location>
</feature>
<sequence>MTTVPDAYVREEVMNEEQKTAVKAIKQRIISLNSEINALKKTIEVNAQSIRISKSKIQKHIASKDLANEKEKLALIKEDPSLAKRYLDESQSAELERGKEESRLQAWNQKQSEDQANLKLKEATLSEAIAELELVRSEIGIKYQEFQGKTTKDPEYIDKTKFDTQYNERKSETRRRTAEWEKIKNSAPKIPKINIEDTYSDEIK</sequence>
<keyword evidence="3" id="KW-1185">Reference proteome</keyword>
<dbReference type="EMBL" id="BFBB01000002">
    <property type="protein sequence ID" value="GBF49221.1"/>
    <property type="molecule type" value="Genomic_DNA"/>
</dbReference>
<keyword evidence="1" id="KW-0175">Coiled coil</keyword>
<evidence type="ECO:0000256" key="1">
    <source>
        <dbReference type="SAM" id="Coils"/>
    </source>
</evidence>
<accession>A0A2P2DX68</accession>
<dbReference type="RefSeq" id="WP_244594262.1">
    <property type="nucleotide sequence ID" value="NZ_BFBB01000002.1"/>
</dbReference>
<organism evidence="2 3">
    <name type="scientific">Leptospira ryugenii</name>
    <dbReference type="NCBI Taxonomy" id="1917863"/>
    <lineage>
        <taxon>Bacteria</taxon>
        <taxon>Pseudomonadati</taxon>
        <taxon>Spirochaetota</taxon>
        <taxon>Spirochaetia</taxon>
        <taxon>Leptospirales</taxon>
        <taxon>Leptospiraceae</taxon>
        <taxon>Leptospira</taxon>
    </lineage>
</organism>
<protein>
    <submittedName>
        <fullName evidence="2">Uncharacterized protein</fullName>
    </submittedName>
</protein>
<gene>
    <name evidence="2" type="ORF">LPTSP4_07310</name>
</gene>
<evidence type="ECO:0000313" key="3">
    <source>
        <dbReference type="Proteomes" id="UP000245133"/>
    </source>
</evidence>
<dbReference type="AlphaFoldDB" id="A0A2P2DX68"/>